<dbReference type="Proteomes" id="UP000279601">
    <property type="component" value="Segment"/>
</dbReference>
<dbReference type="EMBL" id="LT614807">
    <property type="protein sequence ID" value="SCN45902.1"/>
    <property type="molecule type" value="Genomic_DNA"/>
</dbReference>
<accession>A0A1D3RKX1</accession>
<dbReference type="RefSeq" id="YP_010091824.1">
    <property type="nucleotide sequence ID" value="NC_055726.1"/>
</dbReference>
<reference evidence="2" key="1">
    <citation type="submission" date="2016-09" db="EMBL/GenBank/DDBJ databases">
        <authorList>
            <person name="Kajsik M."/>
        </authorList>
    </citation>
    <scope>NUCLEOTIDE SEQUENCE [LARGE SCALE GENOMIC DNA]</scope>
</reference>
<name>A0A1D3RKX1_9CAUD</name>
<dbReference type="GeneID" id="65109357"/>
<dbReference type="KEGG" id="vg:65109357"/>
<keyword evidence="2" id="KW-1185">Reference proteome</keyword>
<protein>
    <submittedName>
        <fullName evidence="1">Uncharacterized protein</fullName>
    </submittedName>
</protein>
<evidence type="ECO:0000313" key="2">
    <source>
        <dbReference type="Proteomes" id="UP000279601"/>
    </source>
</evidence>
<sequence length="173" mass="19295">MKSDVLYRLNKEGFLKFAEGCNQRVNQLIADYIGDRPFYIAKGEAIASGSIGLIRFENEGWISPKGADIDGMNGDSCPWFTSNEVKNFLVETEEKTVEVMYAALGQTKKENVWLNLDQVGDARSIATLMTSEEAHDACKSFLRKNIEGKAVIMKMIATAKTEQVPQTIFTEVN</sequence>
<proteinExistence type="predicted"/>
<organism evidence="1 2">
    <name type="scientific">Cronobacter phage Pet-CM3-4</name>
    <dbReference type="NCBI Taxonomy" id="1892569"/>
    <lineage>
        <taxon>Viruses</taxon>
        <taxon>Duplodnaviria</taxon>
        <taxon>Heunggongvirae</taxon>
        <taxon>Uroviricota</taxon>
        <taxon>Caudoviricetes</taxon>
        <taxon>Pantevenvirales</taxon>
        <taxon>Straboviridae</taxon>
        <taxon>Tevenvirinae</taxon>
        <taxon>Karamvirus</taxon>
        <taxon>Karamvirus petcm34</taxon>
    </lineage>
</organism>
<evidence type="ECO:0000313" key="1">
    <source>
        <dbReference type="EMBL" id="SCN45902.1"/>
    </source>
</evidence>